<dbReference type="CDD" id="cd05243">
    <property type="entry name" value="SDR_a5"/>
    <property type="match status" value="1"/>
</dbReference>
<proteinExistence type="predicted"/>
<name>A0A951QDR6_9CYAN</name>
<evidence type="ECO:0000256" key="3">
    <source>
        <dbReference type="SAM" id="MobiDB-lite"/>
    </source>
</evidence>
<reference evidence="5" key="2">
    <citation type="journal article" date="2022" name="Microbiol. Resour. Announc.">
        <title>Metagenome Sequencing to Explore Phylogenomics of Terrestrial Cyanobacteria.</title>
        <authorList>
            <person name="Ward R.D."/>
            <person name="Stajich J.E."/>
            <person name="Johansen J.R."/>
            <person name="Huntemann M."/>
            <person name="Clum A."/>
            <person name="Foster B."/>
            <person name="Foster B."/>
            <person name="Roux S."/>
            <person name="Palaniappan K."/>
            <person name="Varghese N."/>
            <person name="Mukherjee S."/>
            <person name="Reddy T.B.K."/>
            <person name="Daum C."/>
            <person name="Copeland A."/>
            <person name="Chen I.A."/>
            <person name="Ivanova N.N."/>
            <person name="Kyrpides N.C."/>
            <person name="Shapiro N."/>
            <person name="Eloe-Fadrosh E.A."/>
            <person name="Pietrasiak N."/>
        </authorList>
    </citation>
    <scope>NUCLEOTIDE SEQUENCE</scope>
    <source>
        <strain evidence="5">UHER 2000/2452</strain>
    </source>
</reference>
<feature type="region of interest" description="Disordered" evidence="3">
    <location>
        <begin position="309"/>
        <end position="355"/>
    </location>
</feature>
<keyword evidence="1" id="KW-0602">Photosynthesis</keyword>
<feature type="domain" description="NAD(P)-binding" evidence="4">
    <location>
        <begin position="7"/>
        <end position="190"/>
    </location>
</feature>
<gene>
    <name evidence="5" type="ORF">KME15_18605</name>
</gene>
<keyword evidence="2" id="KW-0604">Photosystem II</keyword>
<sequence length="355" mass="39641">MNILVVGATGTLGRQIVRRALDEGFQVRCLVRSFRKASFLKEWGAELVQGDLRYPDTLPPALEGMTAVVDAAAARPTDASIRQVDWDGKVALIQAAKAANIDRFIFFSILDCEKYPHVPLMEIKRCTELYLAESGLNYTVLRLCGFMQGLIGQYAIPILEKQAVWVMGDGAPTAYMDTQDIAKFAVRSLQVPETGKKCFPVVGSRAWGAYEVIRLCERLSGREAKITRMPIGVLQAVQKIARFFQWTWNVADRLAFAEVVAAGQPLTASMDETYTAFGIDPKDTTTLETYMQEYFGRITKKLKELEYERERAKERKNKKRSPFKPMNAKEAIAKSAAARSATQSTAISDPTKEES</sequence>
<comment type="caution">
    <text evidence="5">The sequence shown here is derived from an EMBL/GenBank/DDBJ whole genome shotgun (WGS) entry which is preliminary data.</text>
</comment>
<organism evidence="5 6">
    <name type="scientific">Drouetiella hepatica Uher 2000/2452</name>
    <dbReference type="NCBI Taxonomy" id="904376"/>
    <lineage>
        <taxon>Bacteria</taxon>
        <taxon>Bacillati</taxon>
        <taxon>Cyanobacteriota</taxon>
        <taxon>Cyanophyceae</taxon>
        <taxon>Oculatellales</taxon>
        <taxon>Oculatellaceae</taxon>
        <taxon>Drouetiella</taxon>
    </lineage>
</organism>
<dbReference type="GO" id="GO:0009523">
    <property type="term" value="C:photosystem II"/>
    <property type="evidence" value="ECO:0007669"/>
    <property type="project" value="UniProtKB-KW"/>
</dbReference>
<dbReference type="PANTHER" id="PTHR47128:SF2">
    <property type="entry name" value="PROTEIN HIGH CHLOROPHYLL FLUORESCENCE PHENOTYPE 244, CHLOROPLASTIC"/>
    <property type="match status" value="1"/>
</dbReference>
<dbReference type="SUPFAM" id="SSF51735">
    <property type="entry name" value="NAD(P)-binding Rossmann-fold domains"/>
    <property type="match status" value="1"/>
</dbReference>
<evidence type="ECO:0000313" key="5">
    <source>
        <dbReference type="EMBL" id="MBW4660689.1"/>
    </source>
</evidence>
<dbReference type="PANTHER" id="PTHR47128">
    <property type="match status" value="1"/>
</dbReference>
<dbReference type="InterPro" id="IPR036291">
    <property type="entry name" value="NAD(P)-bd_dom_sf"/>
</dbReference>
<protein>
    <submittedName>
        <fullName evidence="5">SDR family oxidoreductase</fullName>
    </submittedName>
</protein>
<evidence type="ECO:0000313" key="6">
    <source>
        <dbReference type="Proteomes" id="UP000757435"/>
    </source>
</evidence>
<dbReference type="Pfam" id="PF13460">
    <property type="entry name" value="NAD_binding_10"/>
    <property type="match status" value="1"/>
</dbReference>
<evidence type="ECO:0000259" key="4">
    <source>
        <dbReference type="Pfam" id="PF13460"/>
    </source>
</evidence>
<dbReference type="AlphaFoldDB" id="A0A951QDR6"/>
<accession>A0A951QDR6</accession>
<dbReference type="EMBL" id="JAHHHD010000024">
    <property type="protein sequence ID" value="MBW4660689.1"/>
    <property type="molecule type" value="Genomic_DNA"/>
</dbReference>
<dbReference type="Gene3D" id="3.40.50.720">
    <property type="entry name" value="NAD(P)-binding Rossmann-like Domain"/>
    <property type="match status" value="1"/>
</dbReference>
<evidence type="ECO:0000256" key="1">
    <source>
        <dbReference type="ARBA" id="ARBA00022531"/>
    </source>
</evidence>
<evidence type="ECO:0000256" key="2">
    <source>
        <dbReference type="ARBA" id="ARBA00023276"/>
    </source>
</evidence>
<feature type="compositionally biased region" description="Low complexity" evidence="3">
    <location>
        <begin position="328"/>
        <end position="348"/>
    </location>
</feature>
<dbReference type="Proteomes" id="UP000757435">
    <property type="component" value="Unassembled WGS sequence"/>
</dbReference>
<dbReference type="GO" id="GO:0015979">
    <property type="term" value="P:photosynthesis"/>
    <property type="evidence" value="ECO:0007669"/>
    <property type="project" value="UniProtKB-KW"/>
</dbReference>
<dbReference type="InterPro" id="IPR044256">
    <property type="entry name" value="HCF244-like"/>
</dbReference>
<dbReference type="InterPro" id="IPR016040">
    <property type="entry name" value="NAD(P)-bd_dom"/>
</dbReference>
<reference evidence="5" key="1">
    <citation type="submission" date="2021-05" db="EMBL/GenBank/DDBJ databases">
        <authorList>
            <person name="Pietrasiak N."/>
            <person name="Ward R."/>
            <person name="Stajich J.E."/>
            <person name="Kurbessoian T."/>
        </authorList>
    </citation>
    <scope>NUCLEOTIDE SEQUENCE</scope>
    <source>
        <strain evidence="5">UHER 2000/2452</strain>
    </source>
</reference>